<dbReference type="Proteomes" id="UP000018461">
    <property type="component" value="Unassembled WGS sequence"/>
</dbReference>
<comment type="subcellular location">
    <subcellularLocation>
        <location evidence="1">Cell membrane</location>
        <topology evidence="1">Peripheral membrane protein</topology>
    </subcellularLocation>
</comment>
<evidence type="ECO:0000256" key="2">
    <source>
        <dbReference type="ARBA" id="ARBA00022448"/>
    </source>
</evidence>
<evidence type="ECO:0000256" key="5">
    <source>
        <dbReference type="ARBA" id="ARBA00022737"/>
    </source>
</evidence>
<dbReference type="InterPro" id="IPR003593">
    <property type="entry name" value="AAA+_ATPase"/>
</dbReference>
<dbReference type="RefSeq" id="WP_009535383.1">
    <property type="nucleotide sequence ID" value="NZ_KE148312.1"/>
</dbReference>
<dbReference type="SUPFAM" id="SSF52540">
    <property type="entry name" value="P-loop containing nucleoside triphosphate hydrolases"/>
    <property type="match status" value="2"/>
</dbReference>
<evidence type="ECO:0000256" key="7">
    <source>
        <dbReference type="ARBA" id="ARBA00022840"/>
    </source>
</evidence>
<dbReference type="PROSITE" id="PS50893">
    <property type="entry name" value="ABC_TRANSPORTER_2"/>
    <property type="match status" value="2"/>
</dbReference>
<dbReference type="InterPro" id="IPR017871">
    <property type="entry name" value="ABC_transporter-like_CS"/>
</dbReference>
<evidence type="ECO:0000256" key="6">
    <source>
        <dbReference type="ARBA" id="ARBA00022741"/>
    </source>
</evidence>
<keyword evidence="4" id="KW-0762">Sugar transport</keyword>
<sequence length="507" mass="56112">MGAILIAKNISKSFVGVQALESVNIQINAGEIHCLAGENGCGKSTLVKCISGVYKPDQGEIIINGNSFTELSTVEAMKQGIQVIYQDLSLFPYMTVAENIAISKLKFENKKFIDWKKIHYIAKEQLDKIGVKMDLDEKVGEISMANKQIVAICRALAQDTKILFMDEPTTALTNSEVERLLKIMIELKNKGLAIVFISHKLDEVFKVSDTITIFRNGSKVADFKSTELDEKSLAYYMTGRAVEYPHFERKCETNETILEVQNLTRKGHYEDISFAIRPGDIFGITGLLGSGRTELAMSLFGLNKPDSGKMVVKGKGVSITSPMLAKKLGIALLPEDRFTQGLFMNRSIKENTSASVISKISQSGILDNKAEMDLAEKYVQQMKVRTPSIETKAGTLSGGNQQKVVIGKWIAMNPKVFIMDNPTVGIDIGSKAEIYEQIHQFAEQGMAIILISDEIPELMANCNRVMVMANGRILKFYDEKELKRNGVGREISDLIGSQAVVVEKEVI</sequence>
<keyword evidence="5" id="KW-0677">Repeat</keyword>
<evidence type="ECO:0000313" key="11">
    <source>
        <dbReference type="EMBL" id="EHL09564.1"/>
    </source>
</evidence>
<dbReference type="STRING" id="796943.HMPREF9625_01537"/>
<protein>
    <recommendedName>
        <fullName evidence="10">ABC transporter domain-containing protein</fullName>
    </recommendedName>
</protein>
<dbReference type="InterPro" id="IPR003439">
    <property type="entry name" value="ABC_transporter-like_ATP-bd"/>
</dbReference>
<evidence type="ECO:0000313" key="12">
    <source>
        <dbReference type="Proteomes" id="UP000018461"/>
    </source>
</evidence>
<keyword evidence="8" id="KW-1278">Translocase</keyword>
<dbReference type="FunFam" id="3.40.50.300:FF:000127">
    <property type="entry name" value="Ribose import ATP-binding protein RbsA"/>
    <property type="match status" value="1"/>
</dbReference>
<dbReference type="PANTHER" id="PTHR43790">
    <property type="entry name" value="CARBOHYDRATE TRANSPORT ATP-BINDING PROTEIN MG119-RELATED"/>
    <property type="match status" value="1"/>
</dbReference>
<evidence type="ECO:0000256" key="8">
    <source>
        <dbReference type="ARBA" id="ARBA00022967"/>
    </source>
</evidence>
<dbReference type="SMART" id="SM00382">
    <property type="entry name" value="AAA"/>
    <property type="match status" value="2"/>
</dbReference>
<evidence type="ECO:0000256" key="9">
    <source>
        <dbReference type="ARBA" id="ARBA00023136"/>
    </source>
</evidence>
<evidence type="ECO:0000256" key="3">
    <source>
        <dbReference type="ARBA" id="ARBA00022475"/>
    </source>
</evidence>
<dbReference type="InterPro" id="IPR050107">
    <property type="entry name" value="ABC_carbohydrate_import_ATPase"/>
</dbReference>
<keyword evidence="6" id="KW-0547">Nucleotide-binding</keyword>
<keyword evidence="7" id="KW-0067">ATP-binding</keyword>
<keyword evidence="12" id="KW-1185">Reference proteome</keyword>
<name>G9WQA4_9FIRM</name>
<dbReference type="Gene3D" id="3.40.50.300">
    <property type="entry name" value="P-loop containing nucleotide triphosphate hydrolases"/>
    <property type="match status" value="2"/>
</dbReference>
<organism evidence="11 12">
    <name type="scientific">Oribacterium parvum ACB1</name>
    <dbReference type="NCBI Taxonomy" id="796943"/>
    <lineage>
        <taxon>Bacteria</taxon>
        <taxon>Bacillati</taxon>
        <taxon>Bacillota</taxon>
        <taxon>Clostridia</taxon>
        <taxon>Lachnospirales</taxon>
        <taxon>Lachnospiraceae</taxon>
        <taxon>Oribacterium</taxon>
    </lineage>
</organism>
<comment type="caution">
    <text evidence="11">The sequence shown here is derived from an EMBL/GenBank/DDBJ whole genome shotgun (WGS) entry which is preliminary data.</text>
</comment>
<feature type="domain" description="ABC transporter" evidence="10">
    <location>
        <begin position="5"/>
        <end position="241"/>
    </location>
</feature>
<keyword evidence="9" id="KW-0472">Membrane</keyword>
<dbReference type="PATRIC" id="fig|796943.3.peg.2002"/>
<dbReference type="Pfam" id="PF00005">
    <property type="entry name" value="ABC_tran"/>
    <property type="match status" value="2"/>
</dbReference>
<evidence type="ECO:0000256" key="4">
    <source>
        <dbReference type="ARBA" id="ARBA00022597"/>
    </source>
</evidence>
<gene>
    <name evidence="11" type="ORF">HMPREF9625_01537</name>
</gene>
<dbReference type="CDD" id="cd03216">
    <property type="entry name" value="ABC_Carb_Monos_I"/>
    <property type="match status" value="1"/>
</dbReference>
<dbReference type="InterPro" id="IPR027417">
    <property type="entry name" value="P-loop_NTPase"/>
</dbReference>
<dbReference type="EMBL" id="AFZC02000002">
    <property type="protein sequence ID" value="EHL09564.1"/>
    <property type="molecule type" value="Genomic_DNA"/>
</dbReference>
<dbReference type="GO" id="GO:0005886">
    <property type="term" value="C:plasma membrane"/>
    <property type="evidence" value="ECO:0007669"/>
    <property type="project" value="UniProtKB-SubCell"/>
</dbReference>
<feature type="domain" description="ABC transporter" evidence="10">
    <location>
        <begin position="252"/>
        <end position="495"/>
    </location>
</feature>
<evidence type="ECO:0000259" key="10">
    <source>
        <dbReference type="PROSITE" id="PS50893"/>
    </source>
</evidence>
<dbReference type="AlphaFoldDB" id="G9WQA4"/>
<keyword evidence="2" id="KW-0813">Transport</keyword>
<evidence type="ECO:0000256" key="1">
    <source>
        <dbReference type="ARBA" id="ARBA00004202"/>
    </source>
</evidence>
<reference evidence="11" key="2">
    <citation type="submission" date="2013-03" db="EMBL/GenBank/DDBJ databases">
        <title>The Genome Sequence of Oribacterium sp. ACB1.</title>
        <authorList>
            <consortium name="The Broad Institute Genomics Platform"/>
            <consortium name="The Broad Institute Genome Sequencing Center for Infectious Disease"/>
            <person name="Earl A."/>
            <person name="Ward D."/>
            <person name="Feldgarden M."/>
            <person name="Gevers D."/>
            <person name="Sizova M."/>
            <person name="Hazen A."/>
            <person name="Epstein S."/>
            <person name="Walker B."/>
            <person name="Young S."/>
            <person name="Zeng Q."/>
            <person name="Gargeya S."/>
            <person name="Fitzgerald M."/>
            <person name="Haas B."/>
            <person name="Abouelleil A."/>
            <person name="Allen A.W."/>
            <person name="Alvarado L."/>
            <person name="Arachchi H.M."/>
            <person name="Berlin A.M."/>
            <person name="Chapman S.B."/>
            <person name="Gainer-Dewar J."/>
            <person name="Goldberg J."/>
            <person name="Griggs A."/>
            <person name="Gujja S."/>
            <person name="Hansen M."/>
            <person name="Howarth C."/>
            <person name="Imamovic A."/>
            <person name="Ireland A."/>
            <person name="Larimer J."/>
            <person name="McCowan C."/>
            <person name="Murphy C."/>
            <person name="Pearson M."/>
            <person name="Poon T.W."/>
            <person name="Priest M."/>
            <person name="Roberts A."/>
            <person name="Saif S."/>
            <person name="Shea T."/>
            <person name="Sisk P."/>
            <person name="Sykes S."/>
            <person name="Wortman J."/>
            <person name="Nusbaum C."/>
            <person name="Birren B."/>
        </authorList>
    </citation>
    <scope>NUCLEOTIDE SEQUENCE [LARGE SCALE GENOMIC DNA]</scope>
    <source>
        <strain evidence="11">ACB1</strain>
    </source>
</reference>
<accession>G9WQA4</accession>
<dbReference type="HOGENOM" id="CLU_000604_92_3_9"/>
<proteinExistence type="predicted"/>
<dbReference type="PANTHER" id="PTHR43790:SF1">
    <property type="entry name" value="XYLOSE IMPORT ATP-BINDING PROTEIN XYLG"/>
    <property type="match status" value="1"/>
</dbReference>
<dbReference type="PROSITE" id="PS00211">
    <property type="entry name" value="ABC_TRANSPORTER_1"/>
    <property type="match status" value="1"/>
</dbReference>
<reference evidence="11" key="1">
    <citation type="submission" date="2011-08" db="EMBL/GenBank/DDBJ databases">
        <authorList>
            <consortium name="The Broad Institute Genome Sequencing Platform"/>
            <person name="Earl A."/>
            <person name="Ward D."/>
            <person name="Feldgarden M."/>
            <person name="Gevers D."/>
            <person name="Sizova M."/>
            <person name="Hazen A."/>
            <person name="Epstein S."/>
            <person name="Young S.K."/>
            <person name="Zeng Q."/>
            <person name="Gargeya S."/>
            <person name="Fitzgerald M."/>
            <person name="Haas B."/>
            <person name="Abouelleil A."/>
            <person name="Alvarado L."/>
            <person name="Arachchi H.M."/>
            <person name="Berlin A."/>
            <person name="Brown A."/>
            <person name="Chapman S.B."/>
            <person name="Chen Z."/>
            <person name="Dunbar C."/>
            <person name="Freedman E."/>
            <person name="Gearin G."/>
            <person name="Gellesch M."/>
            <person name="Goldberg J."/>
            <person name="Griggs A."/>
            <person name="Gujja S."/>
            <person name="Heiman D."/>
            <person name="Howarth C."/>
            <person name="Larson L."/>
            <person name="Lui A."/>
            <person name="MacDonald P.J.P."/>
            <person name="Montmayeur A."/>
            <person name="Murphy C."/>
            <person name="Neiman D."/>
            <person name="Pearson M."/>
            <person name="Priest M."/>
            <person name="Roberts A."/>
            <person name="Saif S."/>
            <person name="Shea T."/>
            <person name="Shenoy N."/>
            <person name="Sisk P."/>
            <person name="Stolte C."/>
            <person name="Sykes S."/>
            <person name="Wortman J."/>
            <person name="Nusbaum C."/>
            <person name="Birren B."/>
        </authorList>
    </citation>
    <scope>NUCLEOTIDE SEQUENCE</scope>
    <source>
        <strain evidence="11">ACB1</strain>
    </source>
</reference>
<keyword evidence="3" id="KW-1003">Cell membrane</keyword>
<dbReference type="CDD" id="cd03215">
    <property type="entry name" value="ABC_Carb_Monos_II"/>
    <property type="match status" value="1"/>
</dbReference>
<dbReference type="GO" id="GO:0016887">
    <property type="term" value="F:ATP hydrolysis activity"/>
    <property type="evidence" value="ECO:0007669"/>
    <property type="project" value="InterPro"/>
</dbReference>
<dbReference type="GO" id="GO:0005524">
    <property type="term" value="F:ATP binding"/>
    <property type="evidence" value="ECO:0007669"/>
    <property type="project" value="UniProtKB-KW"/>
</dbReference>